<accession>A0A7J3UZT6</accession>
<protein>
    <recommendedName>
        <fullName evidence="6">Mutator family transposase</fullName>
    </recommendedName>
</protein>
<comment type="caution">
    <text evidence="5">The sequence shown here is derived from an EMBL/GenBank/DDBJ whole genome shotgun (WGS) entry which is preliminary data.</text>
</comment>
<keyword evidence="2" id="KW-0238">DNA-binding</keyword>
<dbReference type="GO" id="GO:0003677">
    <property type="term" value="F:DNA binding"/>
    <property type="evidence" value="ECO:0007669"/>
    <property type="project" value="UniProtKB-KW"/>
</dbReference>
<evidence type="ECO:0000256" key="3">
    <source>
        <dbReference type="ARBA" id="ARBA00023172"/>
    </source>
</evidence>
<reference evidence="5" key="1">
    <citation type="journal article" date="2020" name="mSystems">
        <title>Genome- and Community-Level Interaction Insights into Carbon Utilization and Element Cycling Functions of Hydrothermarchaeota in Hydrothermal Sediment.</title>
        <authorList>
            <person name="Zhou Z."/>
            <person name="Liu Y."/>
            <person name="Xu W."/>
            <person name="Pan J."/>
            <person name="Luo Z.H."/>
            <person name="Li M."/>
        </authorList>
    </citation>
    <scope>NUCLEOTIDE SEQUENCE [LARGE SCALE GENOMIC DNA]</scope>
    <source>
        <strain evidence="5">SpSt-1038</strain>
    </source>
</reference>
<keyword evidence="3" id="KW-0233">DNA recombination</keyword>
<dbReference type="AlphaFoldDB" id="A0A7J3UZT6"/>
<evidence type="ECO:0000256" key="1">
    <source>
        <dbReference type="ARBA" id="ARBA00022578"/>
    </source>
</evidence>
<dbReference type="PANTHER" id="PTHR33217:SF7">
    <property type="entry name" value="TRANSPOSASE FOR INSERTION SEQUENCE ELEMENT IS1081"/>
    <property type="match status" value="1"/>
</dbReference>
<feature type="region of interest" description="Disordered" evidence="4">
    <location>
        <begin position="1"/>
        <end position="23"/>
    </location>
</feature>
<proteinExistence type="predicted"/>
<dbReference type="GO" id="GO:0004803">
    <property type="term" value="F:transposase activity"/>
    <property type="evidence" value="ECO:0007669"/>
    <property type="project" value="InterPro"/>
</dbReference>
<sequence>MKAGLAGAFRGHPYPLRRGRKHHEDLPLPRRNLRAFYSPQSISRLIQVTAEKVKAWRERSLSDEYYAVFVDGTFLFTRRGKTARDSVYIALGIKPDGRREILGFCISCGRGKRSE</sequence>
<evidence type="ECO:0000313" key="5">
    <source>
        <dbReference type="EMBL" id="HHI48913.1"/>
    </source>
</evidence>
<dbReference type="InterPro" id="IPR001207">
    <property type="entry name" value="Transposase_mutator"/>
</dbReference>
<name>A0A7J3UZT6_9CREN</name>
<dbReference type="PANTHER" id="PTHR33217">
    <property type="entry name" value="TRANSPOSASE FOR INSERTION SEQUENCE ELEMENT IS1081"/>
    <property type="match status" value="1"/>
</dbReference>
<keyword evidence="1" id="KW-0815">Transposition</keyword>
<dbReference type="EMBL" id="DRVT01000020">
    <property type="protein sequence ID" value="HHI48913.1"/>
    <property type="molecule type" value="Genomic_DNA"/>
</dbReference>
<evidence type="ECO:0000256" key="4">
    <source>
        <dbReference type="SAM" id="MobiDB-lite"/>
    </source>
</evidence>
<evidence type="ECO:0000256" key="2">
    <source>
        <dbReference type="ARBA" id="ARBA00023125"/>
    </source>
</evidence>
<gene>
    <name evidence="5" type="ORF">ENL91_01935</name>
</gene>
<evidence type="ECO:0008006" key="6">
    <source>
        <dbReference type="Google" id="ProtNLM"/>
    </source>
</evidence>
<dbReference type="GO" id="GO:0006313">
    <property type="term" value="P:DNA transposition"/>
    <property type="evidence" value="ECO:0007669"/>
    <property type="project" value="InterPro"/>
</dbReference>
<dbReference type="Pfam" id="PF00872">
    <property type="entry name" value="Transposase_mut"/>
    <property type="match status" value="1"/>
</dbReference>
<organism evidence="5">
    <name type="scientific">Candidatus Methanosuratincola petrocarbonis</name>
    <name type="common">ex Vanwonterghem et al. 2016</name>
    <dbReference type="NCBI Taxonomy" id="1867261"/>
    <lineage>
        <taxon>Archaea</taxon>
        <taxon>Thermoproteota</taxon>
        <taxon>Methanosuratincolia</taxon>
        <taxon>Candidatus Methanomethylicales</taxon>
        <taxon>Candidatus Methanomethylicaceae</taxon>
        <taxon>Candidatus Methanosuratincola (ex Vanwonterghem et al. 2016)</taxon>
    </lineage>
</organism>